<dbReference type="Pfam" id="PF12801">
    <property type="entry name" value="Fer4_5"/>
    <property type="match status" value="2"/>
</dbReference>
<evidence type="ECO:0000313" key="9">
    <source>
        <dbReference type="EMBL" id="KMO87449.1"/>
    </source>
</evidence>
<dbReference type="GO" id="GO:0046872">
    <property type="term" value="F:metal ion binding"/>
    <property type="evidence" value="ECO:0007669"/>
    <property type="project" value="UniProtKB-KW"/>
</dbReference>
<dbReference type="InParanoid" id="A0A0J6WXU1"/>
<organism evidence="9 10">
    <name type="scientific">Megasphaera cerevisiae DSM 20462</name>
    <dbReference type="NCBI Taxonomy" id="1122219"/>
    <lineage>
        <taxon>Bacteria</taxon>
        <taxon>Bacillati</taxon>
        <taxon>Bacillota</taxon>
        <taxon>Negativicutes</taxon>
        <taxon>Veillonellales</taxon>
        <taxon>Veillonellaceae</taxon>
        <taxon>Megasphaera</taxon>
    </lineage>
</organism>
<keyword evidence="4" id="KW-0249">Electron transport</keyword>
<sequence>MRLARSVTAGIVMLVITGSFLGITAPVLNTMQFFPALLAANGIVLIGIAAVTLLFGRVYCSVLCPLGIWQDGVLWLAAHGHKIRRPFFYRQEKIYLRYTSLLDPYSIYGRMVIHMLVPFWQQAAVSSTGSGESGVMYMLSAHKNLWQGTAAFILSAAYIAGIGILSWKYGRLYCNTICPVGTILGSISRFSKFRLIFHSRKCIRCGRCEKICRASCIDMEMQTVDMSRCVDCMNCLTVCPQKAIVWTSRFSYQVVSSHVDVAEPAMSRREMIILSVVALGTAAIALSKHYLPAGAAIIPAASKGSAVMPPGAMLLVHFAQRCTACHLCVGRCPGKVLTSKLISYHGFGVFQPHLDFSEGECVYTCNLCSQVCPTGAIRPIALPEKQHLKIGRAVYYPFHCLIIQEGIACGICARHCPTKAIQLIPKESRWLPQVDSSDCIGCGACQYHCPATPTAITVEAFTEQIASRKK</sequence>
<feature type="domain" description="4Fe-4S ferredoxin-type" evidence="8">
    <location>
        <begin position="407"/>
        <end position="426"/>
    </location>
</feature>
<evidence type="ECO:0000313" key="10">
    <source>
        <dbReference type="Proteomes" id="UP000036503"/>
    </source>
</evidence>
<keyword evidence="2" id="KW-0004">4Fe-4S</keyword>
<reference evidence="9 10" key="1">
    <citation type="submission" date="2015-06" db="EMBL/GenBank/DDBJ databases">
        <title>Draft genome sequence of beer spoilage bacterium Megasphaera cerevisiae type strain 20462.</title>
        <authorList>
            <person name="Kutumbaka K."/>
            <person name="Pasmowitz J."/>
            <person name="Mategko J."/>
            <person name="Reyes D."/>
            <person name="Friedrich A."/>
            <person name="Han S."/>
            <person name="Martens-Habbena W."/>
            <person name="Neal-McKinney J."/>
            <person name="Janagama H.K."/>
            <person name="Nadala C."/>
            <person name="Samadpour M."/>
        </authorList>
    </citation>
    <scope>NUCLEOTIDE SEQUENCE [LARGE SCALE GENOMIC DNA]</scope>
    <source>
        <strain evidence="9 10">DSM 20462</strain>
    </source>
</reference>
<accession>A0A0J6WXU1</accession>
<keyword evidence="1" id="KW-0813">Transport</keyword>
<protein>
    <recommendedName>
        <fullName evidence="8">4Fe-4S ferredoxin-type domain-containing protein</fullName>
    </recommendedName>
</protein>
<dbReference type="Gene3D" id="3.30.70.20">
    <property type="match status" value="3"/>
</dbReference>
<dbReference type="GO" id="GO:0005886">
    <property type="term" value="C:plasma membrane"/>
    <property type="evidence" value="ECO:0007669"/>
    <property type="project" value="TreeGrafter"/>
</dbReference>
<dbReference type="PATRIC" id="fig|1122219.3.peg.2070"/>
<evidence type="ECO:0000256" key="7">
    <source>
        <dbReference type="SAM" id="Phobius"/>
    </source>
</evidence>
<keyword evidence="5" id="KW-0408">Iron</keyword>
<dbReference type="PROSITE" id="PS51379">
    <property type="entry name" value="4FE4S_FER_2"/>
    <property type="match status" value="6"/>
</dbReference>
<dbReference type="PROSITE" id="PS00198">
    <property type="entry name" value="4FE4S_FER_1"/>
    <property type="match status" value="2"/>
</dbReference>
<dbReference type="OrthoDB" id="9810688at2"/>
<comment type="caution">
    <text evidence="9">The sequence shown here is derived from an EMBL/GenBank/DDBJ whole genome shotgun (WGS) entry which is preliminary data.</text>
</comment>
<evidence type="ECO:0000256" key="1">
    <source>
        <dbReference type="ARBA" id="ARBA00022448"/>
    </source>
</evidence>
<keyword evidence="7" id="KW-0812">Transmembrane</keyword>
<dbReference type="AlphaFoldDB" id="A0A0J6WXU1"/>
<evidence type="ECO:0000256" key="6">
    <source>
        <dbReference type="ARBA" id="ARBA00023014"/>
    </source>
</evidence>
<feature type="domain" description="4Fe-4S ferredoxin-type" evidence="8">
    <location>
        <begin position="350"/>
        <end position="382"/>
    </location>
</feature>
<dbReference type="InterPro" id="IPR017896">
    <property type="entry name" value="4Fe4S_Fe-S-bd"/>
</dbReference>
<evidence type="ECO:0000256" key="2">
    <source>
        <dbReference type="ARBA" id="ARBA00022485"/>
    </source>
</evidence>
<keyword evidence="10" id="KW-1185">Reference proteome</keyword>
<feature type="domain" description="4Fe-4S ferredoxin-type" evidence="8">
    <location>
        <begin position="430"/>
        <end position="461"/>
    </location>
</feature>
<dbReference type="GO" id="GO:0051539">
    <property type="term" value="F:4 iron, 4 sulfur cluster binding"/>
    <property type="evidence" value="ECO:0007669"/>
    <property type="project" value="UniProtKB-KW"/>
</dbReference>
<dbReference type="CDD" id="cd16373">
    <property type="entry name" value="DMSOR_beta_like"/>
    <property type="match status" value="1"/>
</dbReference>
<dbReference type="PANTHER" id="PTHR30176">
    <property type="entry name" value="FERREDOXIN-TYPE PROTEIN NAPH"/>
    <property type="match status" value="1"/>
</dbReference>
<keyword evidence="7" id="KW-1133">Transmembrane helix</keyword>
<feature type="domain" description="4Fe-4S ferredoxin-type" evidence="8">
    <location>
        <begin position="193"/>
        <end position="219"/>
    </location>
</feature>
<dbReference type="RefSeq" id="WP_048513267.1">
    <property type="nucleotide sequence ID" value="NZ_FUXD01000001.1"/>
</dbReference>
<evidence type="ECO:0000256" key="3">
    <source>
        <dbReference type="ARBA" id="ARBA00022723"/>
    </source>
</evidence>
<dbReference type="EMBL" id="LEKT01000005">
    <property type="protein sequence ID" value="KMO87449.1"/>
    <property type="molecule type" value="Genomic_DNA"/>
</dbReference>
<dbReference type="STRING" id="39029.BSR42_05105"/>
<evidence type="ECO:0000256" key="4">
    <source>
        <dbReference type="ARBA" id="ARBA00022982"/>
    </source>
</evidence>
<dbReference type="InterPro" id="IPR051684">
    <property type="entry name" value="Electron_Trans/Redox"/>
</dbReference>
<keyword evidence="3" id="KW-0479">Metal-binding</keyword>
<feature type="transmembrane region" description="Helical" evidence="7">
    <location>
        <begin position="33"/>
        <end position="55"/>
    </location>
</feature>
<dbReference type="Proteomes" id="UP000036503">
    <property type="component" value="Unassembled WGS sequence"/>
</dbReference>
<dbReference type="InterPro" id="IPR017900">
    <property type="entry name" value="4Fe4S_Fe_S_CS"/>
</dbReference>
<keyword evidence="6" id="KW-0411">Iron-sulfur</keyword>
<evidence type="ECO:0000259" key="8">
    <source>
        <dbReference type="PROSITE" id="PS51379"/>
    </source>
</evidence>
<dbReference type="PANTHER" id="PTHR30176:SF3">
    <property type="entry name" value="FERREDOXIN-TYPE PROTEIN NAPH"/>
    <property type="match status" value="1"/>
</dbReference>
<feature type="transmembrane region" description="Helical" evidence="7">
    <location>
        <begin position="145"/>
        <end position="167"/>
    </location>
</feature>
<name>A0A0J6WXU1_9FIRM</name>
<feature type="domain" description="4Fe-4S ferredoxin-type" evidence="8">
    <location>
        <begin position="313"/>
        <end position="342"/>
    </location>
</feature>
<proteinExistence type="predicted"/>
<keyword evidence="7" id="KW-0472">Membrane</keyword>
<dbReference type="Pfam" id="PF00037">
    <property type="entry name" value="Fer4"/>
    <property type="match status" value="1"/>
</dbReference>
<gene>
    <name evidence="9" type="ORF">AB840_02555</name>
</gene>
<dbReference type="SUPFAM" id="SSF54862">
    <property type="entry name" value="4Fe-4S ferredoxins"/>
    <property type="match status" value="2"/>
</dbReference>
<feature type="domain" description="4Fe-4S ferredoxin-type" evidence="8">
    <location>
        <begin position="220"/>
        <end position="249"/>
    </location>
</feature>
<feature type="transmembrane region" description="Helical" evidence="7">
    <location>
        <begin position="7"/>
        <end position="27"/>
    </location>
</feature>
<dbReference type="Pfam" id="PF12838">
    <property type="entry name" value="Fer4_7"/>
    <property type="match status" value="1"/>
</dbReference>
<evidence type="ECO:0000256" key="5">
    <source>
        <dbReference type="ARBA" id="ARBA00023004"/>
    </source>
</evidence>